<dbReference type="RefSeq" id="WP_176533537.1">
    <property type="nucleotide sequence ID" value="NZ_CP088022.1"/>
</dbReference>
<dbReference type="PANTHER" id="PTHR43583:SF1">
    <property type="entry name" value="2-IMINOACETATE SYNTHASE"/>
    <property type="match status" value="1"/>
</dbReference>
<comment type="cofactor">
    <cofactor evidence="1">
        <name>[4Fe-4S] cluster</name>
        <dbReference type="ChEBI" id="CHEBI:49883"/>
    </cofactor>
</comment>
<evidence type="ECO:0000256" key="3">
    <source>
        <dbReference type="ARBA" id="ARBA00022723"/>
    </source>
</evidence>
<dbReference type="PANTHER" id="PTHR43583">
    <property type="entry name" value="2-IMINOACETATE SYNTHASE"/>
    <property type="match status" value="1"/>
</dbReference>
<dbReference type="EMBL" id="JAGEPA010000001">
    <property type="protein sequence ID" value="MBO1432715.1"/>
    <property type="molecule type" value="Genomic_DNA"/>
</dbReference>
<dbReference type="CDD" id="cd01335">
    <property type="entry name" value="Radical_SAM"/>
    <property type="match status" value="1"/>
</dbReference>
<evidence type="ECO:0008006" key="9">
    <source>
        <dbReference type="Google" id="ProtNLM"/>
    </source>
</evidence>
<keyword evidence="4" id="KW-0408">Iron</keyword>
<dbReference type="GO" id="GO:0003824">
    <property type="term" value="F:catalytic activity"/>
    <property type="evidence" value="ECO:0007669"/>
    <property type="project" value="InterPro"/>
</dbReference>
<keyword evidence="2" id="KW-0949">S-adenosyl-L-methionine</keyword>
<keyword evidence="3" id="KW-0479">Metal-binding</keyword>
<evidence type="ECO:0000313" key="6">
    <source>
        <dbReference type="EMBL" id="MBO1432715.1"/>
    </source>
</evidence>
<dbReference type="InterPro" id="IPR013785">
    <property type="entry name" value="Aldolase_TIM"/>
</dbReference>
<dbReference type="SFLD" id="SFLDS00029">
    <property type="entry name" value="Radical_SAM"/>
    <property type="match status" value="1"/>
</dbReference>
<dbReference type="InterPro" id="IPR058240">
    <property type="entry name" value="rSAM_sf"/>
</dbReference>
<dbReference type="InterPro" id="IPR034428">
    <property type="entry name" value="ThiH/NoCL/HydG-like"/>
</dbReference>
<evidence type="ECO:0000256" key="4">
    <source>
        <dbReference type="ARBA" id="ARBA00023004"/>
    </source>
</evidence>
<dbReference type="AlphaFoldDB" id="A0A974AG16"/>
<organism evidence="7">
    <name type="scientific">Bradyrhizobium quebecense</name>
    <dbReference type="NCBI Taxonomy" id="2748629"/>
    <lineage>
        <taxon>Bacteria</taxon>
        <taxon>Pseudomonadati</taxon>
        <taxon>Pseudomonadota</taxon>
        <taxon>Alphaproteobacteria</taxon>
        <taxon>Hyphomicrobiales</taxon>
        <taxon>Nitrobacteraceae</taxon>
        <taxon>Bradyrhizobium</taxon>
    </lineage>
</organism>
<protein>
    <recommendedName>
        <fullName evidence="9">Radical SAM core domain-containing protein</fullName>
    </recommendedName>
</protein>
<name>A0A974AG16_9BRAD</name>
<keyword evidence="8" id="KW-1185">Reference proteome</keyword>
<accession>A0A974AG16</accession>
<evidence type="ECO:0000313" key="7">
    <source>
        <dbReference type="EMBL" id="NVL10291.1"/>
    </source>
</evidence>
<dbReference type="SUPFAM" id="SSF102114">
    <property type="entry name" value="Radical SAM enzymes"/>
    <property type="match status" value="1"/>
</dbReference>
<evidence type="ECO:0000256" key="5">
    <source>
        <dbReference type="ARBA" id="ARBA00023014"/>
    </source>
</evidence>
<reference evidence="7" key="1">
    <citation type="submission" date="2020-06" db="EMBL/GenBank/DDBJ databases">
        <title>Whole Genome Sequence of Bradyrhizobium sp. Strain 66S1MB.</title>
        <authorList>
            <person name="Bromfield E."/>
            <person name="Cloutier S."/>
        </authorList>
    </citation>
    <scope>NUCLEOTIDE SEQUENCE</scope>
    <source>
        <strain evidence="7">66S1MB</strain>
    </source>
</reference>
<dbReference type="GO" id="GO:0051536">
    <property type="term" value="F:iron-sulfur cluster binding"/>
    <property type="evidence" value="ECO:0007669"/>
    <property type="project" value="UniProtKB-KW"/>
</dbReference>
<reference evidence="6" key="2">
    <citation type="journal article" date="2021" name="Int. J. Syst. Evol. Microbiol.">
        <title>Bradyrhizobium septentrionale sp. nov. (sv. septentrionale) and Bradyrhizobium quebecense sp. nov. (sv. septentrionale) associated with legumes native to Canada possess rearranged symbiosis genes and numerous insertion sequences.</title>
        <authorList>
            <person name="Bromfield E.S.P."/>
            <person name="Cloutier S."/>
        </authorList>
    </citation>
    <scope>NUCLEOTIDE SEQUENCE</scope>
    <source>
        <strain evidence="6">12S5</strain>
    </source>
</reference>
<dbReference type="GO" id="GO:0046872">
    <property type="term" value="F:metal ion binding"/>
    <property type="evidence" value="ECO:0007669"/>
    <property type="project" value="UniProtKB-KW"/>
</dbReference>
<keyword evidence="5" id="KW-0411">Iron-sulfur</keyword>
<proteinExistence type="predicted"/>
<gene>
    <name evidence="7" type="ORF">HU230_32040</name>
    <name evidence="6" type="ORF">J4P68_25760</name>
</gene>
<comment type="caution">
    <text evidence="7">The sequence shown here is derived from an EMBL/GenBank/DDBJ whole genome shotgun (WGS) entry which is preliminary data.</text>
</comment>
<dbReference type="InterPro" id="IPR007197">
    <property type="entry name" value="rSAM"/>
</dbReference>
<evidence type="ECO:0000256" key="1">
    <source>
        <dbReference type="ARBA" id="ARBA00001966"/>
    </source>
</evidence>
<dbReference type="Gene3D" id="3.20.20.70">
    <property type="entry name" value="Aldolase class I"/>
    <property type="match status" value="1"/>
</dbReference>
<dbReference type="Proteomes" id="UP000692816">
    <property type="component" value="Unassembled WGS sequence"/>
</dbReference>
<sequence length="432" mass="48015">MYQVPVDELRATSAAAVGATLKDAAYILEETQHRPLSPREVGEFIGTINTPDFEKIKAMVLDCSSKIRVRKYGRSVVTMSPVEVTNRCASNCDFCGWRADNTQMGRVTIDEELADIQTQYLLEKGVQDIELVGGDDIRFVRALPVLLRRLKSRLPTGASHLLFSTMALTERQYQTLAACGADGVIMWQETYDESVYNHHISSGPKACGIDEEFRIVKNGNGFLFRLQSQDRAAQAGLNLSVGSMLGLNKDVAFDVLATIHHARYLCTTYAPVSPLIIGMPTWNEITTPETDRRPEQILDIEKCFSFFAALYLLALSDLNIWVFPTCRVSMTAHIEAVRVAGAYTSTEVKTGPGGYLVDALRNADPRVRQTIIEKLYREFGEERISANALLKRLDGIEQFKHYHYPHETFARALAVAGIKIANRDGAGTLSAI</sequence>
<evidence type="ECO:0000313" key="8">
    <source>
        <dbReference type="Proteomes" id="UP000692816"/>
    </source>
</evidence>
<evidence type="ECO:0000256" key="2">
    <source>
        <dbReference type="ARBA" id="ARBA00022691"/>
    </source>
</evidence>
<dbReference type="EMBL" id="JABWSX010000001">
    <property type="protein sequence ID" value="NVL10291.1"/>
    <property type="molecule type" value="Genomic_DNA"/>
</dbReference>